<evidence type="ECO:0000256" key="11">
    <source>
        <dbReference type="SAM" id="Coils"/>
    </source>
</evidence>
<evidence type="ECO:0000256" key="6">
    <source>
        <dbReference type="ARBA" id="ARBA00023054"/>
    </source>
</evidence>
<comment type="function">
    <text evidence="9">Required for the maintenance of the structure of the mitochondrial inner membrane. Involved in mitochondrial morphology. Causes growth arrest when highly overexpressed.</text>
</comment>
<feature type="transmembrane region" description="Helical" evidence="10">
    <location>
        <begin position="259"/>
        <end position="279"/>
    </location>
</feature>
<keyword evidence="5 10" id="KW-1133">Transmembrane helix</keyword>
<dbReference type="Pfam" id="PF05546">
    <property type="entry name" value="She9_MDM33"/>
    <property type="match status" value="1"/>
</dbReference>
<protein>
    <recommendedName>
        <fullName evidence="10">Sensitive to high expression protein 9, mitochondrial</fullName>
    </recommendedName>
</protein>
<feature type="compositionally biased region" description="Polar residues" evidence="12">
    <location>
        <begin position="87"/>
        <end position="99"/>
    </location>
</feature>
<evidence type="ECO:0000256" key="2">
    <source>
        <dbReference type="ARBA" id="ARBA00022692"/>
    </source>
</evidence>
<keyword evidence="3 10" id="KW-0999">Mitochondrion inner membrane</keyword>
<feature type="region of interest" description="Disordered" evidence="12">
    <location>
        <begin position="52"/>
        <end position="100"/>
    </location>
</feature>
<dbReference type="GO" id="GO:0005743">
    <property type="term" value="C:mitochondrial inner membrane"/>
    <property type="evidence" value="ECO:0007669"/>
    <property type="project" value="UniProtKB-SubCell"/>
</dbReference>
<feature type="coiled-coil region" evidence="11">
    <location>
        <begin position="140"/>
        <end position="188"/>
    </location>
</feature>
<dbReference type="AlphaFoldDB" id="A0AA91PZB7"/>
<evidence type="ECO:0000256" key="12">
    <source>
        <dbReference type="SAM" id="MobiDB-lite"/>
    </source>
</evidence>
<evidence type="ECO:0000256" key="9">
    <source>
        <dbReference type="ARBA" id="ARBA00024807"/>
    </source>
</evidence>
<keyword evidence="8 10" id="KW-0472">Membrane</keyword>
<organism evidence="13 14">
    <name type="scientific">Clavispora lusitaniae</name>
    <name type="common">Candida lusitaniae</name>
    <dbReference type="NCBI Taxonomy" id="36911"/>
    <lineage>
        <taxon>Eukaryota</taxon>
        <taxon>Fungi</taxon>
        <taxon>Dikarya</taxon>
        <taxon>Ascomycota</taxon>
        <taxon>Saccharomycotina</taxon>
        <taxon>Pichiomycetes</taxon>
        <taxon>Metschnikowiaceae</taxon>
        <taxon>Clavispora</taxon>
    </lineage>
</organism>
<evidence type="ECO:0000256" key="1">
    <source>
        <dbReference type="ARBA" id="ARBA00007472"/>
    </source>
</evidence>
<keyword evidence="2 10" id="KW-0812">Transmembrane</keyword>
<dbReference type="PANTHER" id="PTHR31961">
    <property type="entry name" value="SENSITIVE TO HIGH EXPRESSION PROTEIN 9, MITOCHONDRIAL"/>
    <property type="match status" value="1"/>
</dbReference>
<sequence>MFMYGRFWATAKCIPLPKPHQSIFAVRHSSTTNFSDEKLRQIIETSKVGIARREQENKTKTGHTPAPLEEPKKSTYKMPPSTDKLESNLSSNSISTNDANEGKKQVNAMAQALQARLGELRGTLSVVSKALNDLTGYSAIEKLKTLVIDFEEELRQAKKNLKAAKLEYTEAIQNRSDMQKEINELLTRKHNWSSGDVERFTELYKNDHINQQQEEQAERKLEAAEQNVDTVQNLLTQSILTRYHEEQMWSDKIRQVSTWGTWLLTGVNVLLFIVAAFFVEPWKRRRLVDAFQKEMQVKVDAFSEDIKNLSGQIGAATEAKDEITSVETPPLLKKADFFQLNFSSIRTWSDAKRWFRATASALQNPQVGTYMMDKTEFWTFTAVFVAVGCTLGSALSYAFLSYK</sequence>
<comment type="caution">
    <text evidence="13">The sequence shown here is derived from an EMBL/GenBank/DDBJ whole genome shotgun (WGS) entry which is preliminary data.</text>
</comment>
<evidence type="ECO:0000256" key="5">
    <source>
        <dbReference type="ARBA" id="ARBA00022989"/>
    </source>
</evidence>
<keyword evidence="7 10" id="KW-0496">Mitochondrion</keyword>
<dbReference type="KEGG" id="clus:A9F13_10g02431"/>
<comment type="subunit">
    <text evidence="10">Homooligomer.</text>
</comment>
<evidence type="ECO:0000256" key="3">
    <source>
        <dbReference type="ARBA" id="ARBA00022792"/>
    </source>
</evidence>
<evidence type="ECO:0000313" key="14">
    <source>
        <dbReference type="Proteomes" id="UP000195602"/>
    </source>
</evidence>
<evidence type="ECO:0000256" key="10">
    <source>
        <dbReference type="RuleBase" id="RU364128"/>
    </source>
</evidence>
<evidence type="ECO:0000313" key="13">
    <source>
        <dbReference type="EMBL" id="OVF08085.1"/>
    </source>
</evidence>
<evidence type="ECO:0000256" key="8">
    <source>
        <dbReference type="ARBA" id="ARBA00023136"/>
    </source>
</evidence>
<comment type="subcellular location">
    <subcellularLocation>
        <location evidence="10">Mitochondrion inner membrane</location>
        <topology evidence="10">Multi-pass membrane protein</topology>
    </subcellularLocation>
</comment>
<keyword evidence="6 11" id="KW-0175">Coiled coil</keyword>
<proteinExistence type="inferred from homology"/>
<keyword evidence="4 10" id="KW-0809">Transit peptide</keyword>
<dbReference type="GO" id="GO:0007007">
    <property type="term" value="P:inner mitochondrial membrane organization"/>
    <property type="evidence" value="ECO:0007669"/>
    <property type="project" value="TreeGrafter"/>
</dbReference>
<comment type="similarity">
    <text evidence="1 10">Belongs to the SHE9 family.</text>
</comment>
<accession>A0AA91PZB7</accession>
<name>A0AA91PZB7_CLALS</name>
<dbReference type="PANTHER" id="PTHR31961:SF3">
    <property type="entry name" value="SENSITIVE TO HIGH EXPRESSION PROTEIN 9, MITOCHONDRIAL"/>
    <property type="match status" value="1"/>
</dbReference>
<gene>
    <name evidence="13" type="ORF">A9F13_10g02431</name>
</gene>
<dbReference type="Proteomes" id="UP000195602">
    <property type="component" value="Unassembled WGS sequence"/>
</dbReference>
<reference evidence="13 14" key="1">
    <citation type="submission" date="2017-04" db="EMBL/GenBank/DDBJ databases">
        <title>Draft genome of the yeast Clavispora lusitaniae type strain CBS 6936.</title>
        <authorList>
            <person name="Durrens P."/>
            <person name="Klopp C."/>
            <person name="Biteau N."/>
            <person name="Fitton-Ouhabi V."/>
            <person name="Dementhon K."/>
            <person name="Accoceberry I."/>
            <person name="Sherman D.J."/>
            <person name="Noel T."/>
        </authorList>
    </citation>
    <scope>NUCLEOTIDE SEQUENCE [LARGE SCALE GENOMIC DNA]</scope>
    <source>
        <strain evidence="13 14">CBS 6936</strain>
    </source>
</reference>
<dbReference type="EMBL" id="LYUB02000010">
    <property type="protein sequence ID" value="OVF08085.1"/>
    <property type="molecule type" value="Genomic_DNA"/>
</dbReference>
<evidence type="ECO:0000256" key="7">
    <source>
        <dbReference type="ARBA" id="ARBA00023128"/>
    </source>
</evidence>
<evidence type="ECO:0000256" key="4">
    <source>
        <dbReference type="ARBA" id="ARBA00022946"/>
    </source>
</evidence>
<feature type="transmembrane region" description="Helical" evidence="10">
    <location>
        <begin position="377"/>
        <end position="400"/>
    </location>
</feature>
<dbReference type="InterPro" id="IPR008839">
    <property type="entry name" value="MDM33_fungi"/>
</dbReference>